<keyword evidence="1" id="KW-0677">Repeat</keyword>
<dbReference type="PROSITE" id="PS51375">
    <property type="entry name" value="PPR"/>
    <property type="match status" value="2"/>
</dbReference>
<gene>
    <name evidence="4" type="ORF">FPE_LOCUS8093</name>
</gene>
<name>A0AAD2DQD2_9LAMI</name>
<dbReference type="PANTHER" id="PTHR47926">
    <property type="entry name" value="PENTATRICOPEPTIDE REPEAT-CONTAINING PROTEIN"/>
    <property type="match status" value="1"/>
</dbReference>
<dbReference type="GO" id="GO:0009451">
    <property type="term" value="P:RNA modification"/>
    <property type="evidence" value="ECO:0007669"/>
    <property type="project" value="InterPro"/>
</dbReference>
<evidence type="ECO:0000256" key="2">
    <source>
        <dbReference type="PROSITE-ProRule" id="PRU00708"/>
    </source>
</evidence>
<feature type="repeat" description="PPR" evidence="2">
    <location>
        <begin position="106"/>
        <end position="140"/>
    </location>
</feature>
<evidence type="ECO:0000256" key="1">
    <source>
        <dbReference type="ARBA" id="ARBA00022737"/>
    </source>
</evidence>
<evidence type="ECO:0000313" key="4">
    <source>
        <dbReference type="EMBL" id="CAI9760663.1"/>
    </source>
</evidence>
<dbReference type="Pfam" id="PF01535">
    <property type="entry name" value="PPR"/>
    <property type="match status" value="4"/>
</dbReference>
<organism evidence="4 5">
    <name type="scientific">Fraxinus pennsylvanica</name>
    <dbReference type="NCBI Taxonomy" id="56036"/>
    <lineage>
        <taxon>Eukaryota</taxon>
        <taxon>Viridiplantae</taxon>
        <taxon>Streptophyta</taxon>
        <taxon>Embryophyta</taxon>
        <taxon>Tracheophyta</taxon>
        <taxon>Spermatophyta</taxon>
        <taxon>Magnoliopsida</taxon>
        <taxon>eudicotyledons</taxon>
        <taxon>Gunneridae</taxon>
        <taxon>Pentapetalae</taxon>
        <taxon>asterids</taxon>
        <taxon>lamiids</taxon>
        <taxon>Lamiales</taxon>
        <taxon>Oleaceae</taxon>
        <taxon>Oleeae</taxon>
        <taxon>Fraxinus</taxon>
    </lineage>
</organism>
<evidence type="ECO:0000259" key="3">
    <source>
        <dbReference type="Pfam" id="PF24926"/>
    </source>
</evidence>
<dbReference type="InterPro" id="IPR046960">
    <property type="entry name" value="PPR_At4g14850-like_plant"/>
</dbReference>
<dbReference type="InterPro" id="IPR002885">
    <property type="entry name" value="PPR_rpt"/>
</dbReference>
<protein>
    <recommendedName>
        <fullName evidence="3">ACT domain-containing protein</fullName>
    </recommendedName>
</protein>
<dbReference type="Pfam" id="PF24926">
    <property type="entry name" value="ACT_ACR9_C"/>
    <property type="match status" value="1"/>
</dbReference>
<accession>A0AAD2DQD2</accession>
<dbReference type="EMBL" id="OU503040">
    <property type="protein sequence ID" value="CAI9760663.1"/>
    <property type="molecule type" value="Genomic_DNA"/>
</dbReference>
<dbReference type="NCBIfam" id="TIGR00756">
    <property type="entry name" value="PPR"/>
    <property type="match status" value="2"/>
</dbReference>
<dbReference type="AlphaFoldDB" id="A0AAD2DQD2"/>
<dbReference type="GO" id="GO:0003723">
    <property type="term" value="F:RNA binding"/>
    <property type="evidence" value="ECO:0007669"/>
    <property type="project" value="InterPro"/>
</dbReference>
<dbReference type="InterPro" id="IPR011990">
    <property type="entry name" value="TPR-like_helical_dom_sf"/>
</dbReference>
<dbReference type="InterPro" id="IPR056805">
    <property type="entry name" value="ACT_ACR9/10_C"/>
</dbReference>
<keyword evidence="5" id="KW-1185">Reference proteome</keyword>
<dbReference type="Gene3D" id="1.25.40.10">
    <property type="entry name" value="Tetratricopeptide repeat domain"/>
    <property type="match status" value="2"/>
</dbReference>
<evidence type="ECO:0000313" key="5">
    <source>
        <dbReference type="Proteomes" id="UP000834106"/>
    </source>
</evidence>
<feature type="repeat" description="PPR" evidence="2">
    <location>
        <begin position="62"/>
        <end position="96"/>
    </location>
</feature>
<reference evidence="4" key="1">
    <citation type="submission" date="2023-05" db="EMBL/GenBank/DDBJ databases">
        <authorList>
            <person name="Huff M."/>
        </authorList>
    </citation>
    <scope>NUCLEOTIDE SEQUENCE</scope>
</reference>
<sequence>MITGFLYNGDIKEAIEFFKRMPKRDAASLSALVSGLIQNDELDEAAALLFKYGKRGDMEKYLIHAYNTLIAGYGQKGRVEDAQRLFYQIPVCGNKGSGGDLRFERNVVSWNSMIMCYVKAGDIVSARKLFDLMEGRDTFSWNTMISGHVHVLNMDEAGDMELARNFFERMPQKSQLIIWGQVDAHATKWDLLKKRLMMAFPSCSSAFGISYYRAELQPPKSRDVILLKLSCHDRRGLLHGNFCILRVALVSCGPDTKMVVANPVELSGKGRPLVFYDIALAL</sequence>
<proteinExistence type="predicted"/>
<feature type="domain" description="ACT" evidence="3">
    <location>
        <begin position="256"/>
        <end position="282"/>
    </location>
</feature>
<dbReference type="Proteomes" id="UP000834106">
    <property type="component" value="Chromosome 5"/>
</dbReference>